<accession>X8DV01</accession>
<proteinExistence type="predicted"/>
<sequence length="38" mass="3940">MLAVDAVERASTRLAAMAWDVMAGCGDWVLGEESEAGA</sequence>
<dbReference type="AlphaFoldDB" id="X8DV01"/>
<organism evidence="1 2">
    <name type="scientific">Mycobacteroides abscessus subsp. bolletii 1513</name>
    <dbReference type="NCBI Taxonomy" id="1299321"/>
    <lineage>
        <taxon>Bacteria</taxon>
        <taxon>Bacillati</taxon>
        <taxon>Actinomycetota</taxon>
        <taxon>Actinomycetes</taxon>
        <taxon>Mycobacteriales</taxon>
        <taxon>Mycobacteriaceae</taxon>
        <taxon>Mycobacteroides</taxon>
        <taxon>Mycobacteroides abscessus</taxon>
    </lineage>
</organism>
<dbReference type="EMBL" id="JAOJ01000002">
    <property type="protein sequence ID" value="EUA71553.1"/>
    <property type="molecule type" value="Genomic_DNA"/>
</dbReference>
<evidence type="ECO:0000313" key="2">
    <source>
        <dbReference type="Proteomes" id="UP000023351"/>
    </source>
</evidence>
<dbReference type="PATRIC" id="fig|1299321.3.peg.1745"/>
<dbReference type="Proteomes" id="UP000023351">
    <property type="component" value="Unassembled WGS sequence"/>
</dbReference>
<reference evidence="1 2" key="1">
    <citation type="submission" date="2013-12" db="EMBL/GenBank/DDBJ databases">
        <authorList>
            <person name="Zelazny A."/>
            <person name="Olivier K."/>
            <person name="Holland S."/>
            <person name="Lenaerts A."/>
            <person name="Ordway D."/>
            <person name="DeGroote M.A."/>
            <person name="Parker T."/>
            <person name="Sizemore C."/>
            <person name="Tallon L.J."/>
            <person name="Sadzewicz L.K."/>
            <person name="Sengamalay N."/>
            <person name="Fraser C.M."/>
            <person name="Hine E."/>
            <person name="Shefchek K.A."/>
            <person name="Das S.P."/>
            <person name="Tettelin H."/>
        </authorList>
    </citation>
    <scope>NUCLEOTIDE SEQUENCE [LARGE SCALE GENOMIC DNA]</scope>
    <source>
        <strain evidence="1 2">1513</strain>
    </source>
</reference>
<comment type="caution">
    <text evidence="1">The sequence shown here is derived from an EMBL/GenBank/DDBJ whole genome shotgun (WGS) entry which is preliminary data.</text>
</comment>
<protein>
    <submittedName>
        <fullName evidence="1">Uncharacterized protein</fullName>
    </submittedName>
</protein>
<evidence type="ECO:0000313" key="1">
    <source>
        <dbReference type="EMBL" id="EUA71553.1"/>
    </source>
</evidence>
<gene>
    <name evidence="1" type="ORF">I540_1814</name>
</gene>
<name>X8DV01_9MYCO</name>